<dbReference type="Proteomes" id="UP001054821">
    <property type="component" value="Chromosome 8"/>
</dbReference>
<evidence type="ECO:0000313" key="9">
    <source>
        <dbReference type="Proteomes" id="UP001054821"/>
    </source>
</evidence>
<dbReference type="InterPro" id="IPR044574">
    <property type="entry name" value="ARIP4-like"/>
</dbReference>
<evidence type="ECO:0000256" key="4">
    <source>
        <dbReference type="ARBA" id="ARBA00022806"/>
    </source>
</evidence>
<keyword evidence="7" id="KW-0539">Nucleus</keyword>
<dbReference type="GO" id="GO:0016887">
    <property type="term" value="F:ATP hydrolysis activity"/>
    <property type="evidence" value="ECO:0007669"/>
    <property type="project" value="InterPro"/>
</dbReference>
<evidence type="ECO:0000313" key="8">
    <source>
        <dbReference type="EMBL" id="KAI5313272.1"/>
    </source>
</evidence>
<gene>
    <name evidence="8" type="ORF">L3X38_042446</name>
</gene>
<evidence type="ECO:0000256" key="2">
    <source>
        <dbReference type="ARBA" id="ARBA00007025"/>
    </source>
</evidence>
<protein>
    <submittedName>
        <fullName evidence="8">Uncharacterized protein</fullName>
    </submittedName>
</protein>
<comment type="subcellular location">
    <subcellularLocation>
        <location evidence="1">Nucleus</location>
    </subcellularLocation>
</comment>
<evidence type="ECO:0000256" key="1">
    <source>
        <dbReference type="ARBA" id="ARBA00004123"/>
    </source>
</evidence>
<accession>A0AAD4UWM2</accession>
<keyword evidence="9" id="KW-1185">Reference proteome</keyword>
<comment type="similarity">
    <text evidence="2">Belongs to the SNF2/RAD54 helicase family.</text>
</comment>
<comment type="caution">
    <text evidence="8">The sequence shown here is derived from an EMBL/GenBank/DDBJ whole genome shotgun (WGS) entry which is preliminary data.</text>
</comment>
<organism evidence="8 9">
    <name type="scientific">Prunus dulcis</name>
    <name type="common">Almond</name>
    <name type="synonym">Amygdalus dulcis</name>
    <dbReference type="NCBI Taxonomy" id="3755"/>
    <lineage>
        <taxon>Eukaryota</taxon>
        <taxon>Viridiplantae</taxon>
        <taxon>Streptophyta</taxon>
        <taxon>Embryophyta</taxon>
        <taxon>Tracheophyta</taxon>
        <taxon>Spermatophyta</taxon>
        <taxon>Magnoliopsida</taxon>
        <taxon>eudicotyledons</taxon>
        <taxon>Gunneridae</taxon>
        <taxon>Pentapetalae</taxon>
        <taxon>rosids</taxon>
        <taxon>fabids</taxon>
        <taxon>Rosales</taxon>
        <taxon>Rosaceae</taxon>
        <taxon>Amygdaloideae</taxon>
        <taxon>Amygdaleae</taxon>
        <taxon>Prunus</taxon>
    </lineage>
</organism>
<evidence type="ECO:0000256" key="3">
    <source>
        <dbReference type="ARBA" id="ARBA00022741"/>
    </source>
</evidence>
<evidence type="ECO:0000256" key="6">
    <source>
        <dbReference type="ARBA" id="ARBA00023125"/>
    </source>
</evidence>
<dbReference type="GO" id="GO:0004386">
    <property type="term" value="F:helicase activity"/>
    <property type="evidence" value="ECO:0007669"/>
    <property type="project" value="UniProtKB-KW"/>
</dbReference>
<evidence type="ECO:0000256" key="5">
    <source>
        <dbReference type="ARBA" id="ARBA00022840"/>
    </source>
</evidence>
<keyword evidence="6" id="KW-0238">DNA-binding</keyword>
<dbReference type="EMBL" id="JAJFAZ020000008">
    <property type="protein sequence ID" value="KAI5313272.1"/>
    <property type="molecule type" value="Genomic_DNA"/>
</dbReference>
<dbReference type="PANTHER" id="PTHR45797">
    <property type="entry name" value="RAD54-LIKE"/>
    <property type="match status" value="1"/>
</dbReference>
<evidence type="ECO:0000256" key="7">
    <source>
        <dbReference type="ARBA" id="ARBA00023242"/>
    </source>
</evidence>
<dbReference type="AlphaFoldDB" id="A0AAD4UWM2"/>
<keyword evidence="4" id="KW-0347">Helicase</keyword>
<name>A0AAD4UWM2_PRUDU</name>
<sequence length="158" mass="18537">MLNILFFSCKGPRYVVDEIEGGDFDGTRPSELLPNQTEMINLVVSGEKQRKTNDILPGKKDEDIFQQDWWNDLIHENNYKELDYSGKMVLLLDVLAMCSDVGDKALVFSQSIPTLDLIELYLSRLPRHGKKWKFWKKGKDWYRLDGRTESSERQKYEK</sequence>
<dbReference type="PANTHER" id="PTHR45797:SF1">
    <property type="entry name" value="HELICASE ARIP4"/>
    <property type="match status" value="1"/>
</dbReference>
<proteinExistence type="inferred from homology"/>
<reference evidence="8 9" key="1">
    <citation type="journal article" date="2022" name="G3 (Bethesda)">
        <title>Whole-genome sequence and methylome profiling of the almond [Prunus dulcis (Mill.) D.A. Webb] cultivar 'Nonpareil'.</title>
        <authorList>
            <person name="D'Amico-Willman K.M."/>
            <person name="Ouma W.Z."/>
            <person name="Meulia T."/>
            <person name="Sideli G.M."/>
            <person name="Gradziel T.M."/>
            <person name="Fresnedo-Ramirez J."/>
        </authorList>
    </citation>
    <scope>NUCLEOTIDE SEQUENCE [LARGE SCALE GENOMIC DNA]</scope>
    <source>
        <strain evidence="8">Clone GOH B32 T37-40</strain>
    </source>
</reference>
<keyword evidence="3" id="KW-0547">Nucleotide-binding</keyword>
<dbReference type="InterPro" id="IPR027417">
    <property type="entry name" value="P-loop_NTPase"/>
</dbReference>
<keyword evidence="5" id="KW-0067">ATP-binding</keyword>
<dbReference type="Gene3D" id="3.40.50.300">
    <property type="entry name" value="P-loop containing nucleotide triphosphate hydrolases"/>
    <property type="match status" value="1"/>
</dbReference>
<keyword evidence="4" id="KW-0378">Hydrolase</keyword>
<dbReference type="GO" id="GO:0003677">
    <property type="term" value="F:DNA binding"/>
    <property type="evidence" value="ECO:0007669"/>
    <property type="project" value="UniProtKB-KW"/>
</dbReference>
<dbReference type="SUPFAM" id="SSF52540">
    <property type="entry name" value="P-loop containing nucleoside triphosphate hydrolases"/>
    <property type="match status" value="1"/>
</dbReference>
<dbReference type="GO" id="GO:0005524">
    <property type="term" value="F:ATP binding"/>
    <property type="evidence" value="ECO:0007669"/>
    <property type="project" value="UniProtKB-KW"/>
</dbReference>
<dbReference type="GO" id="GO:0005634">
    <property type="term" value="C:nucleus"/>
    <property type="evidence" value="ECO:0007669"/>
    <property type="project" value="UniProtKB-SubCell"/>
</dbReference>